<dbReference type="OrthoDB" id="2129662at2759"/>
<feature type="compositionally biased region" description="Low complexity" evidence="1">
    <location>
        <begin position="570"/>
        <end position="579"/>
    </location>
</feature>
<organism evidence="2 3">
    <name type="scientific">Rhizoclosmatium globosum</name>
    <dbReference type="NCBI Taxonomy" id="329046"/>
    <lineage>
        <taxon>Eukaryota</taxon>
        <taxon>Fungi</taxon>
        <taxon>Fungi incertae sedis</taxon>
        <taxon>Chytridiomycota</taxon>
        <taxon>Chytridiomycota incertae sedis</taxon>
        <taxon>Chytridiomycetes</taxon>
        <taxon>Chytridiales</taxon>
        <taxon>Chytriomycetaceae</taxon>
        <taxon>Rhizoclosmatium</taxon>
    </lineage>
</organism>
<feature type="region of interest" description="Disordered" evidence="1">
    <location>
        <begin position="70"/>
        <end position="91"/>
    </location>
</feature>
<dbReference type="AlphaFoldDB" id="A0A1Y2BE41"/>
<feature type="compositionally biased region" description="Low complexity" evidence="1">
    <location>
        <begin position="435"/>
        <end position="445"/>
    </location>
</feature>
<feature type="compositionally biased region" description="Low complexity" evidence="1">
    <location>
        <begin position="20"/>
        <end position="38"/>
    </location>
</feature>
<feature type="compositionally biased region" description="Basic and acidic residues" evidence="1">
    <location>
        <begin position="600"/>
        <end position="609"/>
    </location>
</feature>
<sequence>MYRGTDSDSDGESGTAATVSEQSLSSSRAASPSESIQSVQSVNEAFLESLLLNMRDAAGAAALRLGLVSSGSGASASNEYPSTSTAQAPATPSNRLFDIRGALNDATPSLGIGHLLSQHHNHHHNHHEHQQPSSKTVKLLGGRKRRTSTIDSMHNFEQDWQDRNEDNDNFRNSPHFESPEKMPQKDFLDLDFRDSKKLASMSSLFDADDEDRVDSDDLDELKLHASLPPSLAAWDSTPFVFGGTGLPSTFQNTHQQQLQHPFQHNPFHNQQNHQQMHHNQHQVFQSFQSSSLFQHPQASLSLPSASLFGATAPQQSFTPFSFDFANHSHQQQNNKHEQEQAAAKNLDIDSLFHQLLPPNQEQSSASLFDIRNTTHRTSPSIKRKTRNQTSSSSSTASATQPQHLPQRRASDAFLGIQNATASKSGRYPTRTKTTSGSSSSSSLDQMMEEDEQEDLAGSKTPFFSASSMPPIMANNAVDLNPFLDIGGIDEYLLGTAGAVGNVPGHGMNPFLIESGGGIGMMDLMNGTASDMMELETMFDPNLFGLAAPSQLLEDSMGEEVIKQEPVSIPTTATATATKASTKKYSRKRPTSSREMSATPKPEDFGHPSDEELPAIGPSTTARSKKTSTAVPGTVNRRAVKEYVNCMTCNAQLGVLELRGTVVGIAYQPQLQCTTCAPPSTPPPTSDPSTSDPAPKPRRKRTSTTKDAPHPHQKTHPAFPCLVCKTLKAHGHIINPQDPTTPTPVTATLVCPTCDTKYLFCAECGGGGKQRTGKYRPRALFPSTRKTCSLPHIRIGTAQVHTRVVAPPFGGGGGVGKGVLEGMKDVLFDCWVGALAVPGVLDGDGGDGGVLGLVVVLVGLKMC</sequence>
<accession>A0A1Y2BE41</accession>
<evidence type="ECO:0000256" key="1">
    <source>
        <dbReference type="SAM" id="MobiDB-lite"/>
    </source>
</evidence>
<feature type="region of interest" description="Disordered" evidence="1">
    <location>
        <begin position="120"/>
        <end position="186"/>
    </location>
</feature>
<feature type="region of interest" description="Disordered" evidence="1">
    <location>
        <begin position="565"/>
        <end position="632"/>
    </location>
</feature>
<evidence type="ECO:0000313" key="3">
    <source>
        <dbReference type="Proteomes" id="UP000193642"/>
    </source>
</evidence>
<dbReference type="STRING" id="329046.A0A1Y2BE41"/>
<feature type="compositionally biased region" description="Low complexity" evidence="1">
    <location>
        <begin position="618"/>
        <end position="629"/>
    </location>
</feature>
<gene>
    <name evidence="2" type="ORF">BCR33DRAFT_533897</name>
</gene>
<feature type="compositionally biased region" description="Basic residues" evidence="1">
    <location>
        <begin position="580"/>
        <end position="590"/>
    </location>
</feature>
<feature type="compositionally biased region" description="Polar residues" evidence="1">
    <location>
        <begin position="78"/>
        <end position="91"/>
    </location>
</feature>
<reference evidence="2 3" key="1">
    <citation type="submission" date="2016-07" db="EMBL/GenBank/DDBJ databases">
        <title>Pervasive Adenine N6-methylation of Active Genes in Fungi.</title>
        <authorList>
            <consortium name="DOE Joint Genome Institute"/>
            <person name="Mondo S.J."/>
            <person name="Dannebaum R.O."/>
            <person name="Kuo R.C."/>
            <person name="Labutti K."/>
            <person name="Haridas S."/>
            <person name="Kuo A."/>
            <person name="Salamov A."/>
            <person name="Ahrendt S.R."/>
            <person name="Lipzen A."/>
            <person name="Sullivan W."/>
            <person name="Andreopoulos W.B."/>
            <person name="Clum A."/>
            <person name="Lindquist E."/>
            <person name="Daum C."/>
            <person name="Ramamoorthy G.K."/>
            <person name="Gryganskyi A."/>
            <person name="Culley D."/>
            <person name="Magnuson J.K."/>
            <person name="James T.Y."/>
            <person name="O'Malley M.A."/>
            <person name="Stajich J.E."/>
            <person name="Spatafora J.W."/>
            <person name="Visel A."/>
            <person name="Grigoriev I.V."/>
        </authorList>
    </citation>
    <scope>NUCLEOTIDE SEQUENCE [LARGE SCALE GENOMIC DNA]</scope>
    <source>
        <strain evidence="2 3">JEL800</strain>
    </source>
</reference>
<feature type="region of interest" description="Disordered" evidence="1">
    <location>
        <begin position="363"/>
        <end position="406"/>
    </location>
</feature>
<feature type="region of interest" description="Disordered" evidence="1">
    <location>
        <begin position="675"/>
        <end position="716"/>
    </location>
</feature>
<feature type="region of interest" description="Disordered" evidence="1">
    <location>
        <begin position="419"/>
        <end position="456"/>
    </location>
</feature>
<feature type="compositionally biased region" description="Low complexity" evidence="1">
    <location>
        <begin position="389"/>
        <end position="399"/>
    </location>
</feature>
<comment type="caution">
    <text evidence="2">The sequence shown here is derived from an EMBL/GenBank/DDBJ whole genome shotgun (WGS) entry which is preliminary data.</text>
</comment>
<keyword evidence="3" id="KW-1185">Reference proteome</keyword>
<dbReference type="Proteomes" id="UP000193642">
    <property type="component" value="Unassembled WGS sequence"/>
</dbReference>
<feature type="compositionally biased region" description="Basic and acidic residues" evidence="1">
    <location>
        <begin position="154"/>
        <end position="169"/>
    </location>
</feature>
<name>A0A1Y2BE41_9FUNG</name>
<proteinExistence type="predicted"/>
<dbReference type="EMBL" id="MCGO01000070">
    <property type="protein sequence ID" value="ORY32757.1"/>
    <property type="molecule type" value="Genomic_DNA"/>
</dbReference>
<evidence type="ECO:0000313" key="2">
    <source>
        <dbReference type="EMBL" id="ORY32757.1"/>
    </source>
</evidence>
<feature type="region of interest" description="Disordered" evidence="1">
    <location>
        <begin position="1"/>
        <end position="39"/>
    </location>
</feature>
<protein>
    <submittedName>
        <fullName evidence="2">Uncharacterized protein</fullName>
    </submittedName>
</protein>
<feature type="compositionally biased region" description="Basic and acidic residues" evidence="1">
    <location>
        <begin position="177"/>
        <end position="186"/>
    </location>
</feature>